<feature type="signal peptide" evidence="1">
    <location>
        <begin position="1"/>
        <end position="28"/>
    </location>
</feature>
<organism evidence="2 3">
    <name type="scientific">Pedobacter kyungheensis</name>
    <dbReference type="NCBI Taxonomy" id="1069985"/>
    <lineage>
        <taxon>Bacteria</taxon>
        <taxon>Pseudomonadati</taxon>
        <taxon>Bacteroidota</taxon>
        <taxon>Sphingobacteriia</taxon>
        <taxon>Sphingobacteriales</taxon>
        <taxon>Sphingobacteriaceae</taxon>
        <taxon>Pedobacter</taxon>
    </lineage>
</organism>
<evidence type="ECO:0008006" key="4">
    <source>
        <dbReference type="Google" id="ProtNLM"/>
    </source>
</evidence>
<keyword evidence="3" id="KW-1185">Reference proteome</keyword>
<comment type="caution">
    <text evidence="2">The sequence shown here is derived from an EMBL/GenBank/DDBJ whole genome shotgun (WGS) entry which is preliminary data.</text>
</comment>
<protein>
    <recommendedName>
        <fullName evidence="4">Ig-like domain-containing protein</fullName>
    </recommendedName>
</protein>
<gene>
    <name evidence="2" type="ORF">OC25_16960</name>
</gene>
<evidence type="ECO:0000256" key="1">
    <source>
        <dbReference type="SAM" id="SignalP"/>
    </source>
</evidence>
<evidence type="ECO:0000313" key="2">
    <source>
        <dbReference type="EMBL" id="KIA92369.1"/>
    </source>
</evidence>
<dbReference type="RefSeq" id="WP_039478452.1">
    <property type="nucleotide sequence ID" value="NZ_JSYN01000020.1"/>
</dbReference>
<dbReference type="AlphaFoldDB" id="A0A0C1FWV5"/>
<reference evidence="2 3" key="1">
    <citation type="submission" date="2014-10" db="EMBL/GenBank/DDBJ databases">
        <title>Pedobacter Kyungheensis.</title>
        <authorList>
            <person name="Anderson B.M."/>
            <person name="Newman J.D."/>
        </authorList>
    </citation>
    <scope>NUCLEOTIDE SEQUENCE [LARGE SCALE GENOMIC DNA]</scope>
    <source>
        <strain evidence="2 3">KACC 16221</strain>
    </source>
</reference>
<name>A0A0C1FWV5_9SPHI</name>
<proteinExistence type="predicted"/>
<dbReference type="OrthoDB" id="759596at2"/>
<dbReference type="Gene3D" id="2.60.40.2700">
    <property type="match status" value="1"/>
</dbReference>
<dbReference type="Proteomes" id="UP000031246">
    <property type="component" value="Unassembled WGS sequence"/>
</dbReference>
<sequence length="231" mass="24011">MKNFFTQTLLIIATILLTGSFLTASAQALAPNTAGVNLFCSDGELTLPAATAGTDWIVKYSATATTTPSTGITLSGGNKVANADLKTGYYYLSSKSSTPGSCESEMQEIPVYVLKPLAPNITPADFCVESPLAQVGSVTNPEDPAKAALVYQWYTVAGGAETIIAGANTLSYTPTAPTVGSITYRLKVGYEINGSRYCPQIVDKTITVTAKPTKPTISIGTAQGTATAVTF</sequence>
<evidence type="ECO:0000313" key="3">
    <source>
        <dbReference type="Proteomes" id="UP000031246"/>
    </source>
</evidence>
<dbReference type="EMBL" id="JSYN01000020">
    <property type="protein sequence ID" value="KIA92369.1"/>
    <property type="molecule type" value="Genomic_DNA"/>
</dbReference>
<keyword evidence="1" id="KW-0732">Signal</keyword>
<feature type="chain" id="PRO_5002132100" description="Ig-like domain-containing protein" evidence="1">
    <location>
        <begin position="29"/>
        <end position="231"/>
    </location>
</feature>
<accession>A0A0C1FWV5</accession>